<accession>A0A5C5WH67</accession>
<dbReference type="Proteomes" id="UP000316598">
    <property type="component" value="Unassembled WGS sequence"/>
</dbReference>
<protein>
    <submittedName>
        <fullName evidence="2">Uncharacterized protein</fullName>
    </submittedName>
</protein>
<keyword evidence="1" id="KW-0812">Transmembrane</keyword>
<keyword evidence="3" id="KW-1185">Reference proteome</keyword>
<comment type="caution">
    <text evidence="2">The sequence shown here is derived from an EMBL/GenBank/DDBJ whole genome shotgun (WGS) entry which is preliminary data.</text>
</comment>
<keyword evidence="1" id="KW-0472">Membrane</keyword>
<feature type="transmembrane region" description="Helical" evidence="1">
    <location>
        <begin position="12"/>
        <end position="35"/>
    </location>
</feature>
<evidence type="ECO:0000313" key="3">
    <source>
        <dbReference type="Proteomes" id="UP000316598"/>
    </source>
</evidence>
<dbReference type="AlphaFoldDB" id="A0A5C5WH67"/>
<keyword evidence="1" id="KW-1133">Transmembrane helix</keyword>
<sequence length="51" mass="5247">MANCCENSDVSFVVKSVAVAVTCMPVGIVAVNVVMNVALPLPSVVTSIDPR</sequence>
<dbReference type="EMBL" id="SJPI01000002">
    <property type="protein sequence ID" value="TWT50144.1"/>
    <property type="molecule type" value="Genomic_DNA"/>
</dbReference>
<organism evidence="2 3">
    <name type="scientific">Rubripirellula amarantea</name>
    <dbReference type="NCBI Taxonomy" id="2527999"/>
    <lineage>
        <taxon>Bacteria</taxon>
        <taxon>Pseudomonadati</taxon>
        <taxon>Planctomycetota</taxon>
        <taxon>Planctomycetia</taxon>
        <taxon>Pirellulales</taxon>
        <taxon>Pirellulaceae</taxon>
        <taxon>Rubripirellula</taxon>
    </lineage>
</organism>
<evidence type="ECO:0000256" key="1">
    <source>
        <dbReference type="SAM" id="Phobius"/>
    </source>
</evidence>
<gene>
    <name evidence="2" type="ORF">Pla22_28840</name>
</gene>
<reference evidence="2 3" key="1">
    <citation type="submission" date="2019-02" db="EMBL/GenBank/DDBJ databases">
        <title>Deep-cultivation of Planctomycetes and their phenomic and genomic characterization uncovers novel biology.</title>
        <authorList>
            <person name="Wiegand S."/>
            <person name="Jogler M."/>
            <person name="Boedeker C."/>
            <person name="Pinto D."/>
            <person name="Vollmers J."/>
            <person name="Rivas-Marin E."/>
            <person name="Kohn T."/>
            <person name="Peeters S.H."/>
            <person name="Heuer A."/>
            <person name="Rast P."/>
            <person name="Oberbeckmann S."/>
            <person name="Bunk B."/>
            <person name="Jeske O."/>
            <person name="Meyerdierks A."/>
            <person name="Storesund J.E."/>
            <person name="Kallscheuer N."/>
            <person name="Luecker S."/>
            <person name="Lage O.M."/>
            <person name="Pohl T."/>
            <person name="Merkel B.J."/>
            <person name="Hornburger P."/>
            <person name="Mueller R.-W."/>
            <person name="Bruemmer F."/>
            <person name="Labrenz M."/>
            <person name="Spormann A.M."/>
            <person name="Op Den Camp H."/>
            <person name="Overmann J."/>
            <person name="Amann R."/>
            <person name="Jetten M.S.M."/>
            <person name="Mascher T."/>
            <person name="Medema M.H."/>
            <person name="Devos D.P."/>
            <person name="Kaster A.-K."/>
            <person name="Ovreas L."/>
            <person name="Rohde M."/>
            <person name="Galperin M.Y."/>
            <person name="Jogler C."/>
        </authorList>
    </citation>
    <scope>NUCLEOTIDE SEQUENCE [LARGE SCALE GENOMIC DNA]</scope>
    <source>
        <strain evidence="2 3">Pla22</strain>
    </source>
</reference>
<evidence type="ECO:0000313" key="2">
    <source>
        <dbReference type="EMBL" id="TWT50144.1"/>
    </source>
</evidence>
<name>A0A5C5WH67_9BACT</name>
<proteinExistence type="predicted"/>